<sequence length="119" mass="13494">MINIKPIVYQALGNNQALISIVGDRIDYLKSSSNDLPRITFFEVNNVDGDYVDDQAQSGRVSVQVSIWCGDATHLTPIIQEVNNTMKEIGFYRTSSVDLYENDTQIYHKALRYSAKFNL</sequence>
<comment type="caution">
    <text evidence="1">The sequence shown here is derived from an EMBL/GenBank/DDBJ whole genome shotgun (WGS) entry which is preliminary data.</text>
</comment>
<proteinExistence type="predicted"/>
<reference evidence="1" key="1">
    <citation type="submission" date="2020-09" db="EMBL/GenBank/DDBJ databases">
        <title>A novel bacterium of genus Hazenella, isolated from South China Sea.</title>
        <authorList>
            <person name="Huang H."/>
            <person name="Mo K."/>
            <person name="Hu Y."/>
        </authorList>
    </citation>
    <scope>NUCLEOTIDE SEQUENCE</scope>
    <source>
        <strain evidence="1">IB182357</strain>
    </source>
</reference>
<accession>A0A926NE31</accession>
<dbReference type="Proteomes" id="UP000661691">
    <property type="component" value="Unassembled WGS sequence"/>
</dbReference>
<name>A0A926NE31_9BACL</name>
<protein>
    <recommendedName>
        <fullName evidence="3">DUF3168 domain-containing protein</fullName>
    </recommendedName>
</protein>
<keyword evidence="2" id="KW-1185">Reference proteome</keyword>
<evidence type="ECO:0000313" key="2">
    <source>
        <dbReference type="Proteomes" id="UP000661691"/>
    </source>
</evidence>
<evidence type="ECO:0008006" key="3">
    <source>
        <dbReference type="Google" id="ProtNLM"/>
    </source>
</evidence>
<organism evidence="1 2">
    <name type="scientific">Polycladospora coralii</name>
    <dbReference type="NCBI Taxonomy" id="2771432"/>
    <lineage>
        <taxon>Bacteria</taxon>
        <taxon>Bacillati</taxon>
        <taxon>Bacillota</taxon>
        <taxon>Bacilli</taxon>
        <taxon>Bacillales</taxon>
        <taxon>Thermoactinomycetaceae</taxon>
        <taxon>Polycladospora</taxon>
    </lineage>
</organism>
<evidence type="ECO:0000313" key="1">
    <source>
        <dbReference type="EMBL" id="MBD1373715.1"/>
    </source>
</evidence>
<dbReference type="RefSeq" id="WP_191142712.1">
    <property type="nucleotide sequence ID" value="NZ_JACXAH010000036.1"/>
</dbReference>
<dbReference type="EMBL" id="JACXAH010000036">
    <property type="protein sequence ID" value="MBD1373715.1"/>
    <property type="molecule type" value="Genomic_DNA"/>
</dbReference>
<gene>
    <name evidence="1" type="ORF">IC620_15320</name>
</gene>
<dbReference type="AlphaFoldDB" id="A0A926NE31"/>